<keyword evidence="4" id="KW-1185">Reference proteome</keyword>
<dbReference type="Proteomes" id="UP000612746">
    <property type="component" value="Unassembled WGS sequence"/>
</dbReference>
<feature type="region of interest" description="Disordered" evidence="1">
    <location>
        <begin position="1"/>
        <end position="30"/>
    </location>
</feature>
<dbReference type="GO" id="GO:0000398">
    <property type="term" value="P:mRNA splicing, via spliceosome"/>
    <property type="evidence" value="ECO:0007669"/>
    <property type="project" value="InterPro"/>
</dbReference>
<dbReference type="OrthoDB" id="72819at2759"/>
<dbReference type="Pfam" id="PF18036">
    <property type="entry name" value="Ubiquitin_4"/>
    <property type="match status" value="1"/>
</dbReference>
<evidence type="ECO:0000313" key="3">
    <source>
        <dbReference type="EMBL" id="KAG2188372.1"/>
    </source>
</evidence>
<name>A0A8H7Q9A4_9FUNG</name>
<reference evidence="3" key="1">
    <citation type="submission" date="2020-12" db="EMBL/GenBank/DDBJ databases">
        <title>Metabolic potential, ecology and presence of endohyphal bacteria is reflected in genomic diversity of Mucoromycotina.</title>
        <authorList>
            <person name="Muszewska A."/>
            <person name="Okrasinska A."/>
            <person name="Steczkiewicz K."/>
            <person name="Drgas O."/>
            <person name="Orlowska M."/>
            <person name="Perlinska-Lenart U."/>
            <person name="Aleksandrzak-Piekarczyk T."/>
            <person name="Szatraj K."/>
            <person name="Zielenkiewicz U."/>
            <person name="Pilsyk S."/>
            <person name="Malc E."/>
            <person name="Mieczkowski P."/>
            <person name="Kruszewska J.S."/>
            <person name="Biernat P."/>
            <person name="Pawlowska J."/>
        </authorList>
    </citation>
    <scope>NUCLEOTIDE SEQUENCE</scope>
    <source>
        <strain evidence="3">WA0000051536</strain>
    </source>
</reference>
<dbReference type="PANTHER" id="PTHR14942">
    <property type="entry name" value="U11/U12 SMALL NUCLEAR RIBONUCLEOPROTEIN 25 KDA PROTEIN"/>
    <property type="match status" value="1"/>
</dbReference>
<feature type="domain" description="SNRNP25 ubiquitin-like" evidence="2">
    <location>
        <begin position="71"/>
        <end position="157"/>
    </location>
</feature>
<evidence type="ECO:0000313" key="4">
    <source>
        <dbReference type="Proteomes" id="UP000612746"/>
    </source>
</evidence>
<dbReference type="InterPro" id="IPR040610">
    <property type="entry name" value="SNRNP25_ubiquitin"/>
</dbReference>
<dbReference type="InterPro" id="IPR039690">
    <property type="entry name" value="SNRNP25"/>
</dbReference>
<dbReference type="CDD" id="cd17058">
    <property type="entry name" value="Ubl_SNRNP25"/>
    <property type="match status" value="1"/>
</dbReference>
<dbReference type="InterPro" id="IPR029071">
    <property type="entry name" value="Ubiquitin-like_domsf"/>
</dbReference>
<proteinExistence type="predicted"/>
<dbReference type="AlphaFoldDB" id="A0A8H7Q9A4"/>
<sequence length="167" mass="19262">MEPQLKNLTLPSQAPSRQISKEDREISREETDHAAVVRSLLQDPLLSDLPENATLEEVKTLIAIEEGRAYRIRIKRNNMEDVPLVVSQATNVKQIKNLTEVTVKRMLRKQGINRSINWKHIWRTHCLVLNGEKLLNDRAVVSSLGIKNDTVLNFEKYIERRKKTKAS</sequence>
<feature type="compositionally biased region" description="Polar residues" evidence="1">
    <location>
        <begin position="1"/>
        <end position="18"/>
    </location>
</feature>
<comment type="caution">
    <text evidence="3">The sequence shown here is derived from an EMBL/GenBank/DDBJ whole genome shotgun (WGS) entry which is preliminary data.</text>
</comment>
<protein>
    <recommendedName>
        <fullName evidence="2">SNRNP25 ubiquitin-like domain-containing protein</fullName>
    </recommendedName>
</protein>
<dbReference type="EMBL" id="JAEPRA010000002">
    <property type="protein sequence ID" value="KAG2188372.1"/>
    <property type="molecule type" value="Genomic_DNA"/>
</dbReference>
<dbReference type="PANTHER" id="PTHR14942:SF0">
    <property type="entry name" value="U11_U12 SMALL NUCLEAR RIBONUCLEOPROTEIN 25 KDA PROTEIN"/>
    <property type="match status" value="1"/>
</dbReference>
<organism evidence="3 4">
    <name type="scientific">Umbelopsis vinacea</name>
    <dbReference type="NCBI Taxonomy" id="44442"/>
    <lineage>
        <taxon>Eukaryota</taxon>
        <taxon>Fungi</taxon>
        <taxon>Fungi incertae sedis</taxon>
        <taxon>Mucoromycota</taxon>
        <taxon>Mucoromycotina</taxon>
        <taxon>Umbelopsidomycetes</taxon>
        <taxon>Umbelopsidales</taxon>
        <taxon>Umbelopsidaceae</taxon>
        <taxon>Umbelopsis</taxon>
    </lineage>
</organism>
<dbReference type="SUPFAM" id="SSF54236">
    <property type="entry name" value="Ubiquitin-like"/>
    <property type="match status" value="1"/>
</dbReference>
<gene>
    <name evidence="3" type="ORF">INT44_001125</name>
</gene>
<accession>A0A8H7Q9A4</accession>
<dbReference type="Gene3D" id="3.10.20.90">
    <property type="entry name" value="Phosphatidylinositol 3-kinase Catalytic Subunit, Chain A, domain 1"/>
    <property type="match status" value="1"/>
</dbReference>
<evidence type="ECO:0000256" key="1">
    <source>
        <dbReference type="SAM" id="MobiDB-lite"/>
    </source>
</evidence>
<evidence type="ECO:0000259" key="2">
    <source>
        <dbReference type="Pfam" id="PF18036"/>
    </source>
</evidence>
<feature type="compositionally biased region" description="Basic and acidic residues" evidence="1">
    <location>
        <begin position="19"/>
        <end position="30"/>
    </location>
</feature>